<dbReference type="SUPFAM" id="SSF55781">
    <property type="entry name" value="GAF domain-like"/>
    <property type="match status" value="1"/>
</dbReference>
<dbReference type="CDD" id="cd00082">
    <property type="entry name" value="HisKA"/>
    <property type="match status" value="1"/>
</dbReference>
<evidence type="ECO:0000259" key="9">
    <source>
        <dbReference type="PROSITE" id="PS50109"/>
    </source>
</evidence>
<dbReference type="GO" id="GO:0007234">
    <property type="term" value="P:osmosensory signaling via phosphorelay pathway"/>
    <property type="evidence" value="ECO:0007669"/>
    <property type="project" value="TreeGrafter"/>
</dbReference>
<accession>A0A1M5AU13</accession>
<evidence type="ECO:0000313" key="10">
    <source>
        <dbReference type="EMBL" id="SHF33710.1"/>
    </source>
</evidence>
<keyword evidence="8" id="KW-0175">Coiled coil</keyword>
<dbReference type="GO" id="GO:0000156">
    <property type="term" value="F:phosphorelay response regulator activity"/>
    <property type="evidence" value="ECO:0007669"/>
    <property type="project" value="TreeGrafter"/>
</dbReference>
<evidence type="ECO:0000256" key="4">
    <source>
        <dbReference type="ARBA" id="ARBA00022741"/>
    </source>
</evidence>
<evidence type="ECO:0000256" key="3">
    <source>
        <dbReference type="ARBA" id="ARBA00022679"/>
    </source>
</evidence>
<feature type="domain" description="Histidine kinase" evidence="9">
    <location>
        <begin position="184"/>
        <end position="394"/>
    </location>
</feature>
<dbReference type="AlphaFoldDB" id="A0A1M5AU13"/>
<dbReference type="SUPFAM" id="SSF55874">
    <property type="entry name" value="ATPase domain of HSP90 chaperone/DNA topoisomerase II/histidine kinase"/>
    <property type="match status" value="1"/>
</dbReference>
<dbReference type="RefSeq" id="WP_072885849.1">
    <property type="nucleotide sequence ID" value="NZ_FQVO01000015.1"/>
</dbReference>
<dbReference type="EC" id="2.7.13.3" evidence="2"/>
<dbReference type="GO" id="GO:0005524">
    <property type="term" value="F:ATP binding"/>
    <property type="evidence" value="ECO:0007669"/>
    <property type="project" value="UniProtKB-KW"/>
</dbReference>
<dbReference type="Gene3D" id="3.30.450.40">
    <property type="match status" value="1"/>
</dbReference>
<dbReference type="Gene3D" id="3.30.565.10">
    <property type="entry name" value="Histidine kinase-like ATPase, C-terminal domain"/>
    <property type="match status" value="1"/>
</dbReference>
<dbReference type="InterPro" id="IPR036890">
    <property type="entry name" value="HATPase_C_sf"/>
</dbReference>
<protein>
    <recommendedName>
        <fullName evidence="2">histidine kinase</fullName>
        <ecNumber evidence="2">2.7.13.3</ecNumber>
    </recommendedName>
</protein>
<sequence length="394" mass="44370">MNDIKDIHFQNDIEQINRIPVIKKILEVICSATGMGFAAVARVTKDRWIACAVNDKINFGLGVGGELKVETTLCQQVRDEQKEIVIDHVAKDKMYSDHHTPKIYGLQSYISIPIFFTDGSFFGTLCAIDPNPALINNEKTIDMFKLFAELITFHLESIQNLSETQAKLEEEQNNAEIREQFIAILGHDLRNPVNAISNASQLMLRTSLDERNLKLAKIIQDSTIRVRGLIDNILDFASGRLGGGITLNYENDTDLQKTLHQIITELKIVHPEREILTDFHLNYPINGDYKRIAQLFSNLLGNAITHGSKAYPIHVIAKSESNFFELCVINKGEKISAETEKQLFKPFSRGKVHKGREGLGLGLYIASKIANAHNGRILVNSTDKETCFTFQFNQ</sequence>
<feature type="coiled-coil region" evidence="8">
    <location>
        <begin position="151"/>
        <end position="178"/>
    </location>
</feature>
<evidence type="ECO:0000256" key="2">
    <source>
        <dbReference type="ARBA" id="ARBA00012438"/>
    </source>
</evidence>
<keyword evidence="7" id="KW-0902">Two-component regulatory system</keyword>
<dbReference type="InterPro" id="IPR003018">
    <property type="entry name" value="GAF"/>
</dbReference>
<keyword evidence="11" id="KW-1185">Reference proteome</keyword>
<evidence type="ECO:0000256" key="1">
    <source>
        <dbReference type="ARBA" id="ARBA00000085"/>
    </source>
</evidence>
<dbReference type="SMART" id="SM00065">
    <property type="entry name" value="GAF"/>
    <property type="match status" value="1"/>
</dbReference>
<dbReference type="Pfam" id="PF02518">
    <property type="entry name" value="HATPase_c"/>
    <property type="match status" value="1"/>
</dbReference>
<dbReference type="Pfam" id="PF01590">
    <property type="entry name" value="GAF"/>
    <property type="match status" value="1"/>
</dbReference>
<dbReference type="PANTHER" id="PTHR42878:SF7">
    <property type="entry name" value="SENSOR HISTIDINE KINASE GLRK"/>
    <property type="match status" value="1"/>
</dbReference>
<dbReference type="InterPro" id="IPR003661">
    <property type="entry name" value="HisK_dim/P_dom"/>
</dbReference>
<dbReference type="InterPro" id="IPR005467">
    <property type="entry name" value="His_kinase_dom"/>
</dbReference>
<keyword evidence="6" id="KW-0067">ATP-binding</keyword>
<dbReference type="Gene3D" id="1.10.287.130">
    <property type="match status" value="1"/>
</dbReference>
<dbReference type="PROSITE" id="PS50109">
    <property type="entry name" value="HIS_KIN"/>
    <property type="match status" value="1"/>
</dbReference>
<dbReference type="SMART" id="SM00388">
    <property type="entry name" value="HisKA"/>
    <property type="match status" value="1"/>
</dbReference>
<dbReference type="SUPFAM" id="SSF47384">
    <property type="entry name" value="Homodimeric domain of signal transducing histidine kinase"/>
    <property type="match status" value="1"/>
</dbReference>
<name>A0A1M5AU13_9FLAO</name>
<dbReference type="InterPro" id="IPR029016">
    <property type="entry name" value="GAF-like_dom_sf"/>
</dbReference>
<dbReference type="Proteomes" id="UP000184236">
    <property type="component" value="Unassembled WGS sequence"/>
</dbReference>
<comment type="catalytic activity">
    <reaction evidence="1">
        <text>ATP + protein L-histidine = ADP + protein N-phospho-L-histidine.</text>
        <dbReference type="EC" id="2.7.13.3"/>
    </reaction>
</comment>
<dbReference type="PANTHER" id="PTHR42878">
    <property type="entry name" value="TWO-COMPONENT HISTIDINE KINASE"/>
    <property type="match status" value="1"/>
</dbReference>
<keyword evidence="5" id="KW-0418">Kinase</keyword>
<dbReference type="InterPro" id="IPR050351">
    <property type="entry name" value="BphY/WalK/GraS-like"/>
</dbReference>
<evidence type="ECO:0000256" key="5">
    <source>
        <dbReference type="ARBA" id="ARBA00022777"/>
    </source>
</evidence>
<organism evidence="10 11">
    <name type="scientific">Chryseobacterium takakiae</name>
    <dbReference type="NCBI Taxonomy" id="1302685"/>
    <lineage>
        <taxon>Bacteria</taxon>
        <taxon>Pseudomonadati</taxon>
        <taxon>Bacteroidota</taxon>
        <taxon>Flavobacteriia</taxon>
        <taxon>Flavobacteriales</taxon>
        <taxon>Weeksellaceae</taxon>
        <taxon>Chryseobacterium group</taxon>
        <taxon>Chryseobacterium</taxon>
    </lineage>
</organism>
<reference evidence="11" key="1">
    <citation type="submission" date="2016-11" db="EMBL/GenBank/DDBJ databases">
        <authorList>
            <person name="Varghese N."/>
            <person name="Submissions S."/>
        </authorList>
    </citation>
    <scope>NUCLEOTIDE SEQUENCE [LARGE SCALE GENOMIC DNA]</scope>
    <source>
        <strain evidence="11">DSM 26898</strain>
    </source>
</reference>
<proteinExistence type="predicted"/>
<evidence type="ECO:0000313" key="11">
    <source>
        <dbReference type="Proteomes" id="UP000184236"/>
    </source>
</evidence>
<dbReference type="InterPro" id="IPR036097">
    <property type="entry name" value="HisK_dim/P_sf"/>
</dbReference>
<dbReference type="EMBL" id="FQVO01000015">
    <property type="protein sequence ID" value="SHF33710.1"/>
    <property type="molecule type" value="Genomic_DNA"/>
</dbReference>
<evidence type="ECO:0000256" key="7">
    <source>
        <dbReference type="ARBA" id="ARBA00023012"/>
    </source>
</evidence>
<dbReference type="InterPro" id="IPR003594">
    <property type="entry name" value="HATPase_dom"/>
</dbReference>
<dbReference type="Pfam" id="PF00512">
    <property type="entry name" value="HisKA"/>
    <property type="match status" value="1"/>
</dbReference>
<dbReference type="SMART" id="SM00387">
    <property type="entry name" value="HATPase_c"/>
    <property type="match status" value="1"/>
</dbReference>
<keyword evidence="3" id="KW-0808">Transferase</keyword>
<dbReference type="GO" id="GO:0000155">
    <property type="term" value="F:phosphorelay sensor kinase activity"/>
    <property type="evidence" value="ECO:0007669"/>
    <property type="project" value="InterPro"/>
</dbReference>
<evidence type="ECO:0000256" key="6">
    <source>
        <dbReference type="ARBA" id="ARBA00022840"/>
    </source>
</evidence>
<dbReference type="OrthoDB" id="9124519at2"/>
<gene>
    <name evidence="10" type="ORF">SAMN05444408_11525</name>
</gene>
<dbReference type="GO" id="GO:0030295">
    <property type="term" value="F:protein kinase activator activity"/>
    <property type="evidence" value="ECO:0007669"/>
    <property type="project" value="TreeGrafter"/>
</dbReference>
<dbReference type="STRING" id="1302685.SAMN05444408_11525"/>
<evidence type="ECO:0000256" key="8">
    <source>
        <dbReference type="SAM" id="Coils"/>
    </source>
</evidence>
<keyword evidence="4" id="KW-0547">Nucleotide-binding</keyword>